<evidence type="ECO:0000313" key="1">
    <source>
        <dbReference type="EMBL" id="SHJ22885.1"/>
    </source>
</evidence>
<dbReference type="OrthoDB" id="1808144at2"/>
<keyword evidence="2" id="KW-1185">Reference proteome</keyword>
<protein>
    <submittedName>
        <fullName evidence="1">Uncharacterized protein</fullName>
    </submittedName>
</protein>
<dbReference type="EMBL" id="FQZD01000014">
    <property type="protein sequence ID" value="SHJ22885.1"/>
    <property type="molecule type" value="Genomic_DNA"/>
</dbReference>
<reference evidence="1 2" key="1">
    <citation type="submission" date="2016-11" db="EMBL/GenBank/DDBJ databases">
        <authorList>
            <person name="Varghese N."/>
            <person name="Submissions S."/>
        </authorList>
    </citation>
    <scope>NUCLEOTIDE SEQUENCE [LARGE SCALE GENOMIC DNA]</scope>
    <source>
        <strain evidence="1 2">DSM 15287</strain>
    </source>
</reference>
<name>A0A1M6HL42_9FIRM</name>
<sequence length="147" mass="16276">MLQFQDAVAPCKGEFHIDVLKGGRLIDEIHDHNLVVDVGRIRLAELAAGTKANKHITQIGLGSGSETEDASDIALTDQILLPLSNVTVTGRDVRFDFFIDTDEANGLKVHEFGLFCSDGTMFSHRVRAGVIEKENDIQLKGYWILHF</sequence>
<dbReference type="RefSeq" id="WP_149734777.1">
    <property type="nucleotide sequence ID" value="NZ_FQZD01000014.1"/>
</dbReference>
<dbReference type="Proteomes" id="UP000322917">
    <property type="component" value="Unassembled WGS sequence"/>
</dbReference>
<accession>A0A1M6HL42</accession>
<proteinExistence type="predicted"/>
<organism evidence="1 2">
    <name type="scientific">Propionispora hippei DSM 15287</name>
    <dbReference type="NCBI Taxonomy" id="1123003"/>
    <lineage>
        <taxon>Bacteria</taxon>
        <taxon>Bacillati</taxon>
        <taxon>Bacillota</taxon>
        <taxon>Negativicutes</taxon>
        <taxon>Selenomonadales</taxon>
        <taxon>Sporomusaceae</taxon>
        <taxon>Propionispora</taxon>
    </lineage>
</organism>
<evidence type="ECO:0000313" key="2">
    <source>
        <dbReference type="Proteomes" id="UP000322917"/>
    </source>
</evidence>
<gene>
    <name evidence="1" type="ORF">SAMN02745170_02020</name>
</gene>
<dbReference type="AlphaFoldDB" id="A0A1M6HL42"/>